<reference evidence="2" key="2">
    <citation type="submission" date="2024-04" db="EMBL/GenBank/DDBJ databases">
        <authorList>
            <person name="Chen Y."/>
            <person name="Shah S."/>
            <person name="Dougan E. K."/>
            <person name="Thang M."/>
            <person name="Chan C."/>
        </authorList>
    </citation>
    <scope>NUCLEOTIDE SEQUENCE [LARGE SCALE GENOMIC DNA]</scope>
</reference>
<accession>A0A9P1G1K1</accession>
<dbReference type="Proteomes" id="UP001152797">
    <property type="component" value="Unassembled WGS sequence"/>
</dbReference>
<dbReference type="AlphaFoldDB" id="A0A9P1G1K1"/>
<reference evidence="1" key="1">
    <citation type="submission" date="2022-10" db="EMBL/GenBank/DDBJ databases">
        <authorList>
            <person name="Chen Y."/>
            <person name="Dougan E. K."/>
            <person name="Chan C."/>
            <person name="Rhodes N."/>
            <person name="Thang M."/>
        </authorList>
    </citation>
    <scope>NUCLEOTIDE SEQUENCE</scope>
</reference>
<name>A0A9P1G1K1_9DINO</name>
<keyword evidence="3" id="KW-1185">Reference proteome</keyword>
<sequence length="274" mass="31108">MARPRSQSETHRSHLRWRGALSTSALALWLCPRSRCAVAAEKQERTRRRLRRLAAARGFERFEAEPVVIDAETSTDSEPDITSEAEDLVWRDTTQAFENIFLAKDTEERDVAAHRFLFTVLRQYFQAALATQIAALTVTWCEATSSVIRMADVGLERTGERLEEPLCWRSIPNDADLEVFAADILLWGPDSMEQEASRTRKTSRGFEQPTSTKESRGASRYVWSALKLIIFDFCLISGRAGDKPRVLFPEETIVSLKKLGVKDPEMELGLDRVE</sequence>
<dbReference type="EMBL" id="CAMXCT030002222">
    <property type="protein sequence ID" value="CAL4783825.1"/>
    <property type="molecule type" value="Genomic_DNA"/>
</dbReference>
<organism evidence="1">
    <name type="scientific">Cladocopium goreaui</name>
    <dbReference type="NCBI Taxonomy" id="2562237"/>
    <lineage>
        <taxon>Eukaryota</taxon>
        <taxon>Sar</taxon>
        <taxon>Alveolata</taxon>
        <taxon>Dinophyceae</taxon>
        <taxon>Suessiales</taxon>
        <taxon>Symbiodiniaceae</taxon>
        <taxon>Cladocopium</taxon>
    </lineage>
</organism>
<proteinExistence type="predicted"/>
<gene>
    <name evidence="1" type="ORF">C1SCF055_LOCUS22986</name>
</gene>
<evidence type="ECO:0000313" key="3">
    <source>
        <dbReference type="Proteomes" id="UP001152797"/>
    </source>
</evidence>
<feature type="non-terminal residue" evidence="1">
    <location>
        <position position="274"/>
    </location>
</feature>
<evidence type="ECO:0000313" key="1">
    <source>
        <dbReference type="EMBL" id="CAI3996513.1"/>
    </source>
</evidence>
<evidence type="ECO:0000313" key="2">
    <source>
        <dbReference type="EMBL" id="CAL1149888.1"/>
    </source>
</evidence>
<comment type="caution">
    <text evidence="1">The sequence shown here is derived from an EMBL/GenBank/DDBJ whole genome shotgun (WGS) entry which is preliminary data.</text>
</comment>
<dbReference type="EMBL" id="CAMXCT010002222">
    <property type="protein sequence ID" value="CAI3996513.1"/>
    <property type="molecule type" value="Genomic_DNA"/>
</dbReference>
<dbReference type="EMBL" id="CAMXCT020002222">
    <property type="protein sequence ID" value="CAL1149888.1"/>
    <property type="molecule type" value="Genomic_DNA"/>
</dbReference>
<protein>
    <submittedName>
        <fullName evidence="1">Uncharacterized protein</fullName>
    </submittedName>
</protein>